<name>A0ACC0X5X6_9ROSI</name>
<proteinExistence type="predicted"/>
<evidence type="ECO:0000313" key="1">
    <source>
        <dbReference type="EMBL" id="KAJ0010119.1"/>
    </source>
</evidence>
<protein>
    <submittedName>
        <fullName evidence="1">Uncharacterized protein</fullName>
    </submittedName>
</protein>
<gene>
    <name evidence="1" type="ORF">Pint_33527</name>
</gene>
<organism evidence="1 2">
    <name type="scientific">Pistacia integerrima</name>
    <dbReference type="NCBI Taxonomy" id="434235"/>
    <lineage>
        <taxon>Eukaryota</taxon>
        <taxon>Viridiplantae</taxon>
        <taxon>Streptophyta</taxon>
        <taxon>Embryophyta</taxon>
        <taxon>Tracheophyta</taxon>
        <taxon>Spermatophyta</taxon>
        <taxon>Magnoliopsida</taxon>
        <taxon>eudicotyledons</taxon>
        <taxon>Gunneridae</taxon>
        <taxon>Pentapetalae</taxon>
        <taxon>rosids</taxon>
        <taxon>malvids</taxon>
        <taxon>Sapindales</taxon>
        <taxon>Anacardiaceae</taxon>
        <taxon>Pistacia</taxon>
    </lineage>
</organism>
<sequence>MVISWIFNSLHPTLHNSVACFITAQEIWKDLEERFSQGNAPRIYQQGMSVSTYYTKLKGIWDELNTYSQIPTCTCGSAQAFVEREKEKVHQFLMGLNEKYNTVCSQILNIEPLPSLSRVYGLVAQEERQ</sequence>
<dbReference type="Proteomes" id="UP001163603">
    <property type="component" value="Chromosome 14"/>
</dbReference>
<comment type="caution">
    <text evidence="1">The sequence shown here is derived from an EMBL/GenBank/DDBJ whole genome shotgun (WGS) entry which is preliminary data.</text>
</comment>
<reference evidence="2" key="1">
    <citation type="journal article" date="2023" name="G3 (Bethesda)">
        <title>Genome assembly and association tests identify interacting loci associated with vigor, precocity, and sex in interspecific pistachio rootstocks.</title>
        <authorList>
            <person name="Palmer W."/>
            <person name="Jacygrad E."/>
            <person name="Sagayaradj S."/>
            <person name="Cavanaugh K."/>
            <person name="Han R."/>
            <person name="Bertier L."/>
            <person name="Beede B."/>
            <person name="Kafkas S."/>
            <person name="Golino D."/>
            <person name="Preece J."/>
            <person name="Michelmore R."/>
        </authorList>
    </citation>
    <scope>NUCLEOTIDE SEQUENCE [LARGE SCALE GENOMIC DNA]</scope>
</reference>
<accession>A0ACC0X5X6</accession>
<dbReference type="EMBL" id="CM047749">
    <property type="protein sequence ID" value="KAJ0010119.1"/>
    <property type="molecule type" value="Genomic_DNA"/>
</dbReference>
<keyword evidence="2" id="KW-1185">Reference proteome</keyword>
<evidence type="ECO:0000313" key="2">
    <source>
        <dbReference type="Proteomes" id="UP001163603"/>
    </source>
</evidence>